<feature type="disulfide bond" evidence="11">
    <location>
        <begin position="93"/>
        <end position="348"/>
    </location>
</feature>
<dbReference type="EMBL" id="KQ030535">
    <property type="protein sequence ID" value="KJZ73417.1"/>
    <property type="molecule type" value="Genomic_DNA"/>
</dbReference>
<keyword evidence="4 9" id="KW-0479">Metal-binding</keyword>
<feature type="binding site" evidence="9">
    <location>
        <position position="252"/>
    </location>
    <ligand>
        <name>Ca(2+)</name>
        <dbReference type="ChEBI" id="CHEBI:29108"/>
        <label>2</label>
    </ligand>
</feature>
<dbReference type="PROSITE" id="PS50873">
    <property type="entry name" value="PEROXIDASE_4"/>
    <property type="match status" value="1"/>
</dbReference>
<organism evidence="15 16">
    <name type="scientific">Hirsutella minnesotensis 3608</name>
    <dbReference type="NCBI Taxonomy" id="1043627"/>
    <lineage>
        <taxon>Eukaryota</taxon>
        <taxon>Fungi</taxon>
        <taxon>Dikarya</taxon>
        <taxon>Ascomycota</taxon>
        <taxon>Pezizomycotina</taxon>
        <taxon>Sordariomycetes</taxon>
        <taxon>Hypocreomycetidae</taxon>
        <taxon>Hypocreales</taxon>
        <taxon>Ophiocordycipitaceae</taxon>
        <taxon>Hirsutella</taxon>
    </lineage>
</organism>
<dbReference type="Proteomes" id="UP000054481">
    <property type="component" value="Unassembled WGS sequence"/>
</dbReference>
<feature type="binding site" evidence="9">
    <location>
        <position position="276"/>
    </location>
    <ligand>
        <name>Ca(2+)</name>
        <dbReference type="ChEBI" id="CHEBI:29108"/>
        <label>2</label>
    </ligand>
</feature>
<dbReference type="GO" id="GO:0034599">
    <property type="term" value="P:cellular response to oxidative stress"/>
    <property type="evidence" value="ECO:0007669"/>
    <property type="project" value="InterPro"/>
</dbReference>
<dbReference type="InterPro" id="IPR001621">
    <property type="entry name" value="Ligninase"/>
</dbReference>
<feature type="binding site" evidence="9">
    <location>
        <position position="142"/>
    </location>
    <ligand>
        <name>Ca(2+)</name>
        <dbReference type="ChEBI" id="CHEBI:29108"/>
        <label>1</label>
    </ligand>
</feature>
<dbReference type="OrthoDB" id="2113341at2759"/>
<evidence type="ECO:0000313" key="16">
    <source>
        <dbReference type="Proteomes" id="UP000054481"/>
    </source>
</evidence>
<dbReference type="GO" id="GO:0004601">
    <property type="term" value="F:peroxidase activity"/>
    <property type="evidence" value="ECO:0007669"/>
    <property type="project" value="UniProtKB-KW"/>
</dbReference>
<keyword evidence="7" id="KW-0325">Glycoprotein</keyword>
<keyword evidence="6 9" id="KW-0408">Iron</keyword>
<accession>A0A0F7ZZ12</accession>
<dbReference type="InterPro" id="IPR002016">
    <property type="entry name" value="Haem_peroxidase"/>
</dbReference>
<sequence>MKHSVSLTATLAMMAGLSYGFPRKEEIMRRAALQKRASAELIGDLLTLQDSQLTQTGKDIKAILLGTTRGIDTTSNYTNVPQINSPECRQDTCCIWKHIADDMASSMIGDAGRCNDLARGSIRLGFHDAAKWSKKTTGGGADGSIILAGECESRPDNDALQPTCAQMRTWFDKYKQFNVTVTDMIQMAANVGTVSCPMGPRVRSFVGRKDSSTESPQGLMPLGSDNADKLIALFADKTISADGLVALVGAHSTAQQRAFDPARSGDPLDSTPGVWDTNFYNETLEARTPQRVFKLPSDISLSRDNRTSAAWKRFVGSQGQGPWDGAYSREYVRLSLLGVNNINELTECTKVLPAFIPTFVNPDQTELSSYLANSPQPAQSESAKLLNGSRLNG</sequence>
<reference evidence="15 16" key="1">
    <citation type="journal article" date="2014" name="Genome Biol. Evol.">
        <title>Comparative genomics and transcriptomics analyses reveal divergent lifestyle features of nematode endoparasitic fungus Hirsutella minnesotensis.</title>
        <authorList>
            <person name="Lai Y."/>
            <person name="Liu K."/>
            <person name="Zhang X."/>
            <person name="Zhang X."/>
            <person name="Li K."/>
            <person name="Wang N."/>
            <person name="Shu C."/>
            <person name="Wu Y."/>
            <person name="Wang C."/>
            <person name="Bushley K.E."/>
            <person name="Xiang M."/>
            <person name="Liu X."/>
        </authorList>
    </citation>
    <scope>NUCLEOTIDE SEQUENCE [LARGE SCALE GENOMIC DNA]</scope>
    <source>
        <strain evidence="15 16">3608</strain>
    </source>
</reference>
<feature type="binding site" evidence="9">
    <location>
        <position position="269"/>
    </location>
    <ligand>
        <name>Ca(2+)</name>
        <dbReference type="ChEBI" id="CHEBI:29108"/>
        <label>2</label>
    </ligand>
</feature>
<evidence type="ECO:0000256" key="13">
    <source>
        <dbReference type="SAM" id="MobiDB-lite"/>
    </source>
</evidence>
<feature type="chain" id="PRO_5006986725" description="Peroxidase" evidence="12">
    <location>
        <begin position="21"/>
        <end position="393"/>
    </location>
</feature>
<comment type="cofactor">
    <cofactor evidence="9 12">
        <name>Ca(2+)</name>
        <dbReference type="ChEBI" id="CHEBI:29108"/>
    </cofactor>
    <text evidence="9 12">Binds 2 calcium ions per subunit.</text>
</comment>
<feature type="region of interest" description="Disordered" evidence="13">
    <location>
        <begin position="369"/>
        <end position="393"/>
    </location>
</feature>
<dbReference type="InterPro" id="IPR010255">
    <property type="entry name" value="Haem_peroxidase_sf"/>
</dbReference>
<feature type="binding site" description="axial binding residue" evidence="9">
    <location>
        <position position="251"/>
    </location>
    <ligand>
        <name>heme b</name>
        <dbReference type="ChEBI" id="CHEBI:60344"/>
    </ligand>
    <ligandPart>
        <name>Fe</name>
        <dbReference type="ChEBI" id="CHEBI:18248"/>
    </ligandPart>
</feature>
<dbReference type="AlphaFoldDB" id="A0A0F7ZZ12"/>
<dbReference type="InterPro" id="IPR044831">
    <property type="entry name" value="Ccp1-like"/>
</dbReference>
<evidence type="ECO:0000256" key="1">
    <source>
        <dbReference type="ARBA" id="ARBA00006089"/>
    </source>
</evidence>
<feature type="compositionally biased region" description="Polar residues" evidence="13">
    <location>
        <begin position="369"/>
        <end position="382"/>
    </location>
</feature>
<evidence type="ECO:0000256" key="6">
    <source>
        <dbReference type="ARBA" id="ARBA00023004"/>
    </source>
</evidence>
<feature type="site" description="Transition state stabilizer" evidence="10">
    <location>
        <position position="123"/>
    </location>
</feature>
<dbReference type="PROSITE" id="PS00436">
    <property type="entry name" value="PEROXIDASE_2"/>
    <property type="match status" value="1"/>
</dbReference>
<feature type="active site" description="Proton acceptor" evidence="8">
    <location>
        <position position="127"/>
    </location>
</feature>
<dbReference type="EC" id="1.11.1.-" evidence="12"/>
<evidence type="ECO:0000256" key="8">
    <source>
        <dbReference type="PIRSR" id="PIRSR601621-1"/>
    </source>
</evidence>
<evidence type="ECO:0000256" key="5">
    <source>
        <dbReference type="ARBA" id="ARBA00023002"/>
    </source>
</evidence>
<keyword evidence="16" id="KW-1185">Reference proteome</keyword>
<feature type="binding site" evidence="9">
    <location>
        <position position="271"/>
    </location>
    <ligand>
        <name>Ca(2+)</name>
        <dbReference type="ChEBI" id="CHEBI:29108"/>
        <label>2</label>
    </ligand>
</feature>
<keyword evidence="5 12" id="KW-0560">Oxidoreductase</keyword>
<dbReference type="GO" id="GO:0042744">
    <property type="term" value="P:hydrogen peroxide catabolic process"/>
    <property type="evidence" value="ECO:0007669"/>
    <property type="project" value="TreeGrafter"/>
</dbReference>
<keyword evidence="12" id="KW-0732">Signal</keyword>
<feature type="binding site" evidence="9">
    <location>
        <position position="128"/>
    </location>
    <ligand>
        <name>Ca(2+)</name>
        <dbReference type="ChEBI" id="CHEBI:29108"/>
        <label>1</label>
    </ligand>
</feature>
<gene>
    <name evidence="15" type="ORF">HIM_07211</name>
</gene>
<evidence type="ECO:0000256" key="10">
    <source>
        <dbReference type="PIRSR" id="PIRSR601621-3"/>
    </source>
</evidence>
<keyword evidence="11" id="KW-1015">Disulfide bond</keyword>
<evidence type="ECO:0000256" key="7">
    <source>
        <dbReference type="ARBA" id="ARBA00023180"/>
    </source>
</evidence>
<dbReference type="Gene3D" id="1.10.420.10">
    <property type="entry name" value="Peroxidase, domain 2"/>
    <property type="match status" value="1"/>
</dbReference>
<keyword evidence="3 9" id="KW-0349">Heme</keyword>
<evidence type="ECO:0000256" key="3">
    <source>
        <dbReference type="ARBA" id="ARBA00022617"/>
    </source>
</evidence>
<dbReference type="InterPro" id="IPR019794">
    <property type="entry name" value="Peroxidases_AS"/>
</dbReference>
<evidence type="ECO:0000256" key="12">
    <source>
        <dbReference type="RuleBase" id="RU363051"/>
    </source>
</evidence>
<dbReference type="GO" id="GO:0046872">
    <property type="term" value="F:metal ion binding"/>
    <property type="evidence" value="ECO:0007669"/>
    <property type="project" value="UniProtKB-UniRule"/>
</dbReference>
<dbReference type="PANTHER" id="PTHR31356:SF66">
    <property type="entry name" value="CATALASE-PEROXIDASE"/>
    <property type="match status" value="1"/>
</dbReference>
<evidence type="ECO:0000256" key="9">
    <source>
        <dbReference type="PIRSR" id="PIRSR601621-2"/>
    </source>
</evidence>
<feature type="domain" description="Plant heme peroxidase family profile" evidence="14">
    <location>
        <begin position="179"/>
        <end position="252"/>
    </location>
</feature>
<proteinExistence type="inferred from homology"/>
<evidence type="ECO:0000259" key="14">
    <source>
        <dbReference type="PROSITE" id="PS50873"/>
    </source>
</evidence>
<comment type="cofactor">
    <cofactor evidence="9">
        <name>heme b</name>
        <dbReference type="ChEBI" id="CHEBI:60344"/>
    </cofactor>
    <text evidence="9">Binds 1 heme b (iron(II)-protoporphyrin IX) group per subunit.</text>
</comment>
<keyword evidence="2 12" id="KW-0575">Peroxidase</keyword>
<comment type="similarity">
    <text evidence="1 12">Belongs to the peroxidase family. Ligninase subfamily.</text>
</comment>
<dbReference type="PRINTS" id="PR00462">
    <property type="entry name" value="LIGNINASE"/>
</dbReference>
<evidence type="ECO:0000256" key="11">
    <source>
        <dbReference type="PIRSR" id="PIRSR601621-4"/>
    </source>
</evidence>
<keyword evidence="9 12" id="KW-0106">Calcium</keyword>
<evidence type="ECO:0000256" key="4">
    <source>
        <dbReference type="ARBA" id="ARBA00022723"/>
    </source>
</evidence>
<dbReference type="PRINTS" id="PR00458">
    <property type="entry name" value="PEROXIDASE"/>
</dbReference>
<feature type="disulfide bond" evidence="11">
    <location>
        <begin position="114"/>
        <end position="196"/>
    </location>
</feature>
<dbReference type="GO" id="GO:0020037">
    <property type="term" value="F:heme binding"/>
    <property type="evidence" value="ECO:0007669"/>
    <property type="project" value="UniProtKB-UniRule"/>
</dbReference>
<protein>
    <recommendedName>
        <fullName evidence="12">Peroxidase</fullName>
        <ecNumber evidence="12">1.11.1.-</ecNumber>
    </recommendedName>
</protein>
<dbReference type="Pfam" id="PF00141">
    <property type="entry name" value="peroxidase"/>
    <property type="match status" value="1"/>
</dbReference>
<dbReference type="Gene3D" id="1.10.520.10">
    <property type="match status" value="1"/>
</dbReference>
<dbReference type="GO" id="GO:0000302">
    <property type="term" value="P:response to reactive oxygen species"/>
    <property type="evidence" value="ECO:0007669"/>
    <property type="project" value="TreeGrafter"/>
</dbReference>
<name>A0A0F7ZZ12_9HYPO</name>
<evidence type="ECO:0000256" key="2">
    <source>
        <dbReference type="ARBA" id="ARBA00022559"/>
    </source>
</evidence>
<evidence type="ECO:0000313" key="15">
    <source>
        <dbReference type="EMBL" id="KJZ73417.1"/>
    </source>
</evidence>
<dbReference type="PANTHER" id="PTHR31356">
    <property type="entry name" value="THYLAKOID LUMENAL 29 KDA PROTEIN, CHLOROPLASTIC-RELATED"/>
    <property type="match status" value="1"/>
</dbReference>
<dbReference type="SUPFAM" id="SSF48113">
    <property type="entry name" value="Heme-dependent peroxidases"/>
    <property type="match status" value="1"/>
</dbReference>
<feature type="binding site" evidence="9">
    <location>
        <position position="140"/>
    </location>
    <ligand>
        <name>Ca(2+)</name>
        <dbReference type="ChEBI" id="CHEBI:29108"/>
        <label>1</label>
    </ligand>
</feature>
<feature type="signal peptide" evidence="12">
    <location>
        <begin position="1"/>
        <end position="20"/>
    </location>
</feature>
<feature type="binding site" evidence="9">
    <location>
        <position position="144"/>
    </location>
    <ligand>
        <name>Ca(2+)</name>
        <dbReference type="ChEBI" id="CHEBI:29108"/>
        <label>1</label>
    </ligand>
</feature>